<dbReference type="InterPro" id="IPR053745">
    <property type="entry name" value="Viral_Tail_Comp_sf"/>
</dbReference>
<keyword evidence="2" id="KW-1185">Reference proteome</keyword>
<reference evidence="1 2" key="1">
    <citation type="submission" date="2023-02" db="EMBL/GenBank/DDBJ databases">
        <title>Oceanobacillus kimchii IFOP_LL358 isolated form Alexandrium catenella lab strain.</title>
        <authorList>
            <person name="Gajardo G."/>
            <person name="Ueki S."/>
            <person name="Maruyama F."/>
        </authorList>
    </citation>
    <scope>NUCLEOTIDE SEQUENCE [LARGE SCALE GENOMIC DNA]</scope>
    <source>
        <strain evidence="1 2">IFOP_LL358</strain>
    </source>
</reference>
<evidence type="ECO:0000313" key="1">
    <source>
        <dbReference type="EMBL" id="GLO64749.1"/>
    </source>
</evidence>
<dbReference type="Proteomes" id="UP001275436">
    <property type="component" value="Unassembled WGS sequence"/>
</dbReference>
<protein>
    <recommendedName>
        <fullName evidence="3">DUF3168 domain-containing protein</fullName>
    </recommendedName>
</protein>
<comment type="caution">
    <text evidence="1">The sequence shown here is derived from an EMBL/GenBank/DDBJ whole genome shotgun (WGS) entry which is preliminary data.</text>
</comment>
<dbReference type="RefSeq" id="WP_105101282.1">
    <property type="nucleotide sequence ID" value="NZ_BSKO01000001.1"/>
</dbReference>
<gene>
    <name evidence="1" type="ORF">MACH08_05330</name>
</gene>
<name>A0ABQ5TDG0_9BACI</name>
<accession>A0ABQ5TDG0</accession>
<dbReference type="EMBL" id="BSKO01000001">
    <property type="protein sequence ID" value="GLO64749.1"/>
    <property type="molecule type" value="Genomic_DNA"/>
</dbReference>
<evidence type="ECO:0008006" key="3">
    <source>
        <dbReference type="Google" id="ProtNLM"/>
    </source>
</evidence>
<evidence type="ECO:0000313" key="2">
    <source>
        <dbReference type="Proteomes" id="UP001275436"/>
    </source>
</evidence>
<sequence length="129" mass="15257">MDIMNLVYETLIADPFIYEQAGKEDRIKSYEYPKSADVDNPFIVIDPIDVPTPSDFADDTWIKFDCLIQIDVWTRDRKKSIAIANKIRDVMWNEFGFNQNSGPQEFDNVVFRDARRYRGKLYREDFDSL</sequence>
<dbReference type="Gene3D" id="3.30.2000.30">
    <property type="match status" value="1"/>
</dbReference>
<proteinExistence type="predicted"/>
<organism evidence="1 2">
    <name type="scientific">Oceanobacillus kimchii</name>
    <dbReference type="NCBI Taxonomy" id="746691"/>
    <lineage>
        <taxon>Bacteria</taxon>
        <taxon>Bacillati</taxon>
        <taxon>Bacillota</taxon>
        <taxon>Bacilli</taxon>
        <taxon>Bacillales</taxon>
        <taxon>Bacillaceae</taxon>
        <taxon>Oceanobacillus</taxon>
    </lineage>
</organism>